<sequence length="254" mass="27613">MLNRLLEALLYFPSRVILTTPADVDLAYTDLRFVTEDGVTVNGWWLPTPITPSRGHILFAHGNGANIGDWILPAALLVAAGFDVMLFDYRGYGHSSGRPTEKGTYFDARAARTALLDQDGVDPNRVLYLGESLGGAVMIELATAHPPAGLILTSTFTSVRDVAKVHYGFIPTRFVPDAYPSLRRIRTLRSPLLMVHGTLDEIVPVSHAHLLFAAAPEPKQLHIIDGVGHNSLIPEAGAEWVETISALVDGLEDN</sequence>
<dbReference type="Proteomes" id="UP001609175">
    <property type="component" value="Unassembled WGS sequence"/>
</dbReference>
<dbReference type="PANTHER" id="PTHR12277:SF81">
    <property type="entry name" value="PROTEIN ABHD13"/>
    <property type="match status" value="1"/>
</dbReference>
<comment type="caution">
    <text evidence="2">The sequence shown here is derived from an EMBL/GenBank/DDBJ whole genome shotgun (WGS) entry which is preliminary data.</text>
</comment>
<evidence type="ECO:0000313" key="2">
    <source>
        <dbReference type="EMBL" id="MFH5208510.1"/>
    </source>
</evidence>
<dbReference type="InterPro" id="IPR029058">
    <property type="entry name" value="AB_hydrolase_fold"/>
</dbReference>
<name>A0ABW7JNC8_9NOCA</name>
<dbReference type="RefSeq" id="WP_395114009.1">
    <property type="nucleotide sequence ID" value="NZ_JBIMSO010000041.1"/>
</dbReference>
<reference evidence="2 3" key="1">
    <citation type="submission" date="2024-10" db="EMBL/GenBank/DDBJ databases">
        <authorList>
            <person name="Riesco R."/>
        </authorList>
    </citation>
    <scope>NUCLEOTIDE SEQUENCE [LARGE SCALE GENOMIC DNA]</scope>
    <source>
        <strain evidence="2 3">NCIMB 15449</strain>
    </source>
</reference>
<proteinExistence type="predicted"/>
<evidence type="ECO:0000313" key="3">
    <source>
        <dbReference type="Proteomes" id="UP001609175"/>
    </source>
</evidence>
<dbReference type="PANTHER" id="PTHR12277">
    <property type="entry name" value="ALPHA/BETA HYDROLASE DOMAIN-CONTAINING PROTEIN"/>
    <property type="match status" value="1"/>
</dbReference>
<dbReference type="SUPFAM" id="SSF53474">
    <property type="entry name" value="alpha/beta-Hydrolases"/>
    <property type="match status" value="1"/>
</dbReference>
<dbReference type="EMBL" id="JBIMSO010000041">
    <property type="protein sequence ID" value="MFH5208510.1"/>
    <property type="molecule type" value="Genomic_DNA"/>
</dbReference>
<organism evidence="2 3">
    <name type="scientific">Antrihabitans spumae</name>
    <dbReference type="NCBI Taxonomy" id="3373370"/>
    <lineage>
        <taxon>Bacteria</taxon>
        <taxon>Bacillati</taxon>
        <taxon>Actinomycetota</taxon>
        <taxon>Actinomycetes</taxon>
        <taxon>Mycobacteriales</taxon>
        <taxon>Nocardiaceae</taxon>
        <taxon>Antrihabitans</taxon>
    </lineage>
</organism>
<dbReference type="Gene3D" id="3.40.50.1820">
    <property type="entry name" value="alpha/beta hydrolase"/>
    <property type="match status" value="1"/>
</dbReference>
<dbReference type="GO" id="GO:0016787">
    <property type="term" value="F:hydrolase activity"/>
    <property type="evidence" value="ECO:0007669"/>
    <property type="project" value="UniProtKB-KW"/>
</dbReference>
<keyword evidence="2" id="KW-0378">Hydrolase</keyword>
<evidence type="ECO:0000259" key="1">
    <source>
        <dbReference type="Pfam" id="PF12146"/>
    </source>
</evidence>
<dbReference type="Pfam" id="PF12146">
    <property type="entry name" value="Hydrolase_4"/>
    <property type="match status" value="1"/>
</dbReference>
<gene>
    <name evidence="2" type="ORF">ACHIPZ_09910</name>
</gene>
<feature type="domain" description="Serine aminopeptidase S33" evidence="1">
    <location>
        <begin position="52"/>
        <end position="161"/>
    </location>
</feature>
<protein>
    <submittedName>
        <fullName evidence="2">Alpha/beta hydrolase</fullName>
    </submittedName>
</protein>
<accession>A0ABW7JNC8</accession>
<dbReference type="InterPro" id="IPR022742">
    <property type="entry name" value="Hydrolase_4"/>
</dbReference>